<gene>
    <name evidence="2" type="ORF">DFO73_101875</name>
</gene>
<accession>A0A2V3A976</accession>
<dbReference type="OrthoDB" id="2855280at2"/>
<evidence type="ECO:0000256" key="1">
    <source>
        <dbReference type="SAM" id="Phobius"/>
    </source>
</evidence>
<organism evidence="2 3">
    <name type="scientific">Cytobacillus oceanisediminis</name>
    <dbReference type="NCBI Taxonomy" id="665099"/>
    <lineage>
        <taxon>Bacteria</taxon>
        <taxon>Bacillati</taxon>
        <taxon>Bacillota</taxon>
        <taxon>Bacilli</taxon>
        <taxon>Bacillales</taxon>
        <taxon>Bacillaceae</taxon>
        <taxon>Cytobacillus</taxon>
    </lineage>
</organism>
<comment type="caution">
    <text evidence="2">The sequence shown here is derived from an EMBL/GenBank/DDBJ whole genome shotgun (WGS) entry which is preliminary data.</text>
</comment>
<keyword evidence="1" id="KW-0472">Membrane</keyword>
<evidence type="ECO:0000313" key="3">
    <source>
        <dbReference type="Proteomes" id="UP000247150"/>
    </source>
</evidence>
<name>A0A2V3A976_9BACI</name>
<evidence type="ECO:0000313" key="2">
    <source>
        <dbReference type="EMBL" id="PWW32610.1"/>
    </source>
</evidence>
<dbReference type="Proteomes" id="UP000247150">
    <property type="component" value="Unassembled WGS sequence"/>
</dbReference>
<feature type="transmembrane region" description="Helical" evidence="1">
    <location>
        <begin position="19"/>
        <end position="35"/>
    </location>
</feature>
<protein>
    <submittedName>
        <fullName evidence="2">Uncharacterized protein</fullName>
    </submittedName>
</protein>
<keyword evidence="1" id="KW-1133">Transmembrane helix</keyword>
<proteinExistence type="predicted"/>
<dbReference type="EMBL" id="QGTW01000001">
    <property type="protein sequence ID" value="PWW32610.1"/>
    <property type="molecule type" value="Genomic_DNA"/>
</dbReference>
<reference evidence="2 3" key="1">
    <citation type="submission" date="2018-05" db="EMBL/GenBank/DDBJ databases">
        <title>Freshwater and sediment microbial communities from various areas in North America, analyzing microbe dynamics in response to fracking.</title>
        <authorList>
            <person name="Lamendella R."/>
        </authorList>
    </citation>
    <scope>NUCLEOTIDE SEQUENCE [LARGE SCALE GENOMIC DNA]</scope>
    <source>
        <strain evidence="2 3">15_TX</strain>
    </source>
</reference>
<sequence>MEIDERSELIKNFQLKKRILWGIGIFAVFLVMLYFDKQKVYMEEKPPIPTIGDSSFTKPFKSTQNDDFKLVDSISIQKSLKLGDGNLIDEQNIYVFNNRELIFQTRDYENLLKFLFEAEQLLPVKKEMIHN</sequence>
<dbReference type="AlphaFoldDB" id="A0A2V3A976"/>
<keyword evidence="1" id="KW-0812">Transmembrane</keyword>
<dbReference type="RefSeq" id="WP_110063501.1">
    <property type="nucleotide sequence ID" value="NZ_QGTW01000001.1"/>
</dbReference>